<protein>
    <recommendedName>
        <fullName evidence="4">SxtJ</fullName>
    </recommendedName>
</protein>
<evidence type="ECO:0008006" key="4">
    <source>
        <dbReference type="Google" id="ProtNLM"/>
    </source>
</evidence>
<dbReference type="RefSeq" id="WP_210513148.1">
    <property type="nucleotide sequence ID" value="NZ_JAFIDN010000013.1"/>
</dbReference>
<feature type="transmembrane region" description="Helical" evidence="1">
    <location>
        <begin position="74"/>
        <end position="99"/>
    </location>
</feature>
<dbReference type="Proteomes" id="UP000673975">
    <property type="component" value="Unassembled WGS sequence"/>
</dbReference>
<proteinExistence type="predicted"/>
<name>A0A8J7RL48_9BACT</name>
<keyword evidence="1" id="KW-0472">Membrane</keyword>
<keyword evidence="3" id="KW-1185">Reference proteome</keyword>
<feature type="transmembrane region" description="Helical" evidence="1">
    <location>
        <begin position="44"/>
        <end position="62"/>
    </location>
</feature>
<dbReference type="Pfam" id="PF19588">
    <property type="entry name" value="SxtJ"/>
    <property type="match status" value="1"/>
</dbReference>
<dbReference type="AlphaFoldDB" id="A0A8J7RL48"/>
<evidence type="ECO:0000313" key="3">
    <source>
        <dbReference type="Proteomes" id="UP000673975"/>
    </source>
</evidence>
<dbReference type="EMBL" id="JAFIDN010000013">
    <property type="protein sequence ID" value="MBP3193690.1"/>
    <property type="molecule type" value="Genomic_DNA"/>
</dbReference>
<reference evidence="2" key="1">
    <citation type="submission" date="2021-02" db="EMBL/GenBank/DDBJ databases">
        <title>Natronogracilivirga saccharolytica gen. nov. sp. nov. a new anaerobic, haloalkiliphilic carbohydrate-fermenting bacterium from soda lake and proposing of Cyclonatronumiaceae fam. nov. in the phylum Balneolaeota.</title>
        <authorList>
            <person name="Zhilina T.N."/>
            <person name="Sorokin D.Y."/>
            <person name="Zavarzina D.G."/>
            <person name="Toshchakov S.V."/>
            <person name="Kublanov I.V."/>
        </authorList>
    </citation>
    <scope>NUCLEOTIDE SEQUENCE</scope>
    <source>
        <strain evidence="2">Z-1702</strain>
    </source>
</reference>
<sequence length="143" mass="16595">MFKKLLSEITINRNVLRQFGWVMAVMLGLIVPVIITWFQDWELVRTAIIVSLAGVLFLLAGLTAPQMLRYPYIIWMLIALVLGTIVTRIIITVVFYLMITPVGFIRRHFGTKDLLGLKPDAEKATYWVIRDDDPRPDRMKKQY</sequence>
<evidence type="ECO:0000313" key="2">
    <source>
        <dbReference type="EMBL" id="MBP3193690.1"/>
    </source>
</evidence>
<dbReference type="InterPro" id="IPR045781">
    <property type="entry name" value="SxtJ"/>
</dbReference>
<organism evidence="2 3">
    <name type="scientific">Natronogracilivirga saccharolytica</name>
    <dbReference type="NCBI Taxonomy" id="2812953"/>
    <lineage>
        <taxon>Bacteria</taxon>
        <taxon>Pseudomonadati</taxon>
        <taxon>Balneolota</taxon>
        <taxon>Balneolia</taxon>
        <taxon>Balneolales</taxon>
        <taxon>Cyclonatronaceae</taxon>
        <taxon>Natronogracilivirga</taxon>
    </lineage>
</organism>
<feature type="transmembrane region" description="Helical" evidence="1">
    <location>
        <begin position="21"/>
        <end position="38"/>
    </location>
</feature>
<keyword evidence="1" id="KW-0812">Transmembrane</keyword>
<gene>
    <name evidence="2" type="ORF">NATSA_13520</name>
</gene>
<comment type="caution">
    <text evidence="2">The sequence shown here is derived from an EMBL/GenBank/DDBJ whole genome shotgun (WGS) entry which is preliminary data.</text>
</comment>
<evidence type="ECO:0000256" key="1">
    <source>
        <dbReference type="SAM" id="Phobius"/>
    </source>
</evidence>
<keyword evidence="1" id="KW-1133">Transmembrane helix</keyword>
<accession>A0A8J7RL48</accession>